<dbReference type="CDD" id="cd00431">
    <property type="entry name" value="cysteine_hydrolases"/>
    <property type="match status" value="1"/>
</dbReference>
<comment type="similarity">
    <text evidence="1">Belongs to the isochorismatase family.</text>
</comment>
<dbReference type="PANTHER" id="PTHR43540">
    <property type="entry name" value="PEROXYUREIDOACRYLATE/UREIDOACRYLATE AMIDOHYDROLASE-RELATED"/>
    <property type="match status" value="1"/>
</dbReference>
<dbReference type="Proteomes" id="UP000304148">
    <property type="component" value="Chromosome"/>
</dbReference>
<dbReference type="AlphaFoldDB" id="A0A383RB13"/>
<dbReference type="InterPro" id="IPR036380">
    <property type="entry name" value="Isochorismatase-like_sf"/>
</dbReference>
<accession>A0A383RB13</accession>
<dbReference type="EC" id="3.5.1.19" evidence="4"/>
<keyword evidence="2 4" id="KW-0378">Hydrolase</keyword>
<evidence type="ECO:0000256" key="1">
    <source>
        <dbReference type="ARBA" id="ARBA00006336"/>
    </source>
</evidence>
<feature type="domain" description="Isochorismatase-like" evidence="3">
    <location>
        <begin position="5"/>
        <end position="182"/>
    </location>
</feature>
<dbReference type="InterPro" id="IPR050272">
    <property type="entry name" value="Isochorismatase-like_hydrls"/>
</dbReference>
<organism evidence="4 5">
    <name type="scientific">Paenibacillus alvei</name>
    <name type="common">Bacillus alvei</name>
    <dbReference type="NCBI Taxonomy" id="44250"/>
    <lineage>
        <taxon>Bacteria</taxon>
        <taxon>Bacillati</taxon>
        <taxon>Bacillota</taxon>
        <taxon>Bacilli</taxon>
        <taxon>Bacillales</taxon>
        <taxon>Paenibacillaceae</taxon>
        <taxon>Paenibacillus</taxon>
    </lineage>
</organism>
<dbReference type="Pfam" id="PF00857">
    <property type="entry name" value="Isochorismatase"/>
    <property type="match status" value="1"/>
</dbReference>
<dbReference type="Gene3D" id="3.40.50.850">
    <property type="entry name" value="Isochorismatase-like"/>
    <property type="match status" value="1"/>
</dbReference>
<dbReference type="PANTHER" id="PTHR43540:SF10">
    <property type="entry name" value="ISOCHORISMATASE"/>
    <property type="match status" value="1"/>
</dbReference>
<dbReference type="InterPro" id="IPR000868">
    <property type="entry name" value="Isochorismatase-like_dom"/>
</dbReference>
<reference evidence="5" key="1">
    <citation type="submission" date="2018-08" db="EMBL/GenBank/DDBJ databases">
        <authorList>
            <person name="Chevrot R."/>
        </authorList>
    </citation>
    <scope>NUCLEOTIDE SEQUENCE [LARGE SCALE GENOMIC DNA]</scope>
</reference>
<evidence type="ECO:0000313" key="5">
    <source>
        <dbReference type="Proteomes" id="UP000304148"/>
    </source>
</evidence>
<evidence type="ECO:0000256" key="2">
    <source>
        <dbReference type="ARBA" id="ARBA00022801"/>
    </source>
</evidence>
<sequence length="191" mass="21342">MKKKALINIDYTKDFVAVDGALTCGAPGQAIEGRMTEITKMFIQNGDFVVFAIDIHKENDAFHPETKLFPPHNIEGTEGRKLFGQLEELYQANKDANNVYWMDKTRYSAFAGTDLELLLRARGINELHLVGVCTDICVLHTAVDAYNKGFNIVVHEDAVASFDAEGHVWALRHFKGSLGAVIVKKEENEDE</sequence>
<name>A0A383RB13_PAEAL</name>
<evidence type="ECO:0000259" key="3">
    <source>
        <dbReference type="Pfam" id="PF00857"/>
    </source>
</evidence>
<evidence type="ECO:0000313" key="4">
    <source>
        <dbReference type="EMBL" id="SYX84150.1"/>
    </source>
</evidence>
<proteinExistence type="inferred from homology"/>
<gene>
    <name evidence="4" type="primary">pncA</name>
    <name evidence="4" type="ORF">PBLR_12572</name>
</gene>
<dbReference type="GO" id="GO:0008936">
    <property type="term" value="F:nicotinamidase activity"/>
    <property type="evidence" value="ECO:0007669"/>
    <property type="project" value="UniProtKB-EC"/>
</dbReference>
<dbReference type="SUPFAM" id="SSF52499">
    <property type="entry name" value="Isochorismatase-like hydrolases"/>
    <property type="match status" value="1"/>
</dbReference>
<dbReference type="EMBL" id="LS992241">
    <property type="protein sequence ID" value="SYX84150.1"/>
    <property type="molecule type" value="Genomic_DNA"/>
</dbReference>
<protein>
    <submittedName>
        <fullName evidence="4">Nicotinamidase NAD salvage pathway</fullName>
        <ecNumber evidence="4">3.5.1.19</ecNumber>
    </submittedName>
</protein>
<dbReference type="RefSeq" id="WP_138186121.1">
    <property type="nucleotide sequence ID" value="NZ_LS992241.1"/>
</dbReference>